<feature type="compositionally biased region" description="Basic and acidic residues" evidence="1">
    <location>
        <begin position="77"/>
        <end position="90"/>
    </location>
</feature>
<dbReference type="InterPro" id="IPR036052">
    <property type="entry name" value="TrpB-like_PALP_sf"/>
</dbReference>
<keyword evidence="3" id="KW-1185">Reference proteome</keyword>
<name>A0ABQ9F3Q9_TEGGR</name>
<evidence type="ECO:0000313" key="3">
    <source>
        <dbReference type="Proteomes" id="UP001217089"/>
    </source>
</evidence>
<dbReference type="EMBL" id="JARBDR010000440">
    <property type="protein sequence ID" value="KAJ8311984.1"/>
    <property type="molecule type" value="Genomic_DNA"/>
</dbReference>
<accession>A0ABQ9F3Q9</accession>
<evidence type="ECO:0000313" key="2">
    <source>
        <dbReference type="EMBL" id="KAJ8311984.1"/>
    </source>
</evidence>
<sequence>MDFLANENVCYKNYYNPDIQTKIVLQSKRKNPTKCIETKADSLCLQHLGDKTWPILLQLAEKQVFTVRNSRQRGNNRRNEVRVSKDEDKAAGATVSAAMSQRFKNLDPNIKNIGVIICGGNADIDNLPWL</sequence>
<gene>
    <name evidence="2" type="ORF">KUTeg_009357</name>
</gene>
<dbReference type="Proteomes" id="UP001217089">
    <property type="component" value="Unassembled WGS sequence"/>
</dbReference>
<reference evidence="2 3" key="1">
    <citation type="submission" date="2022-12" db="EMBL/GenBank/DDBJ databases">
        <title>Chromosome-level genome of Tegillarca granosa.</title>
        <authorList>
            <person name="Kim J."/>
        </authorList>
    </citation>
    <scope>NUCLEOTIDE SEQUENCE [LARGE SCALE GENOMIC DNA]</scope>
    <source>
        <strain evidence="2">Teg-2019</strain>
        <tissue evidence="2">Adductor muscle</tissue>
    </source>
</reference>
<protein>
    <submittedName>
        <fullName evidence="2">Uncharacterized protein</fullName>
    </submittedName>
</protein>
<organism evidence="2 3">
    <name type="scientific">Tegillarca granosa</name>
    <name type="common">Malaysian cockle</name>
    <name type="synonym">Anadara granosa</name>
    <dbReference type="NCBI Taxonomy" id="220873"/>
    <lineage>
        <taxon>Eukaryota</taxon>
        <taxon>Metazoa</taxon>
        <taxon>Spiralia</taxon>
        <taxon>Lophotrochozoa</taxon>
        <taxon>Mollusca</taxon>
        <taxon>Bivalvia</taxon>
        <taxon>Autobranchia</taxon>
        <taxon>Pteriomorphia</taxon>
        <taxon>Arcoida</taxon>
        <taxon>Arcoidea</taxon>
        <taxon>Arcidae</taxon>
        <taxon>Tegillarca</taxon>
    </lineage>
</organism>
<proteinExistence type="predicted"/>
<evidence type="ECO:0000256" key="1">
    <source>
        <dbReference type="SAM" id="MobiDB-lite"/>
    </source>
</evidence>
<comment type="caution">
    <text evidence="2">The sequence shown here is derived from an EMBL/GenBank/DDBJ whole genome shotgun (WGS) entry which is preliminary data.</text>
</comment>
<feature type="region of interest" description="Disordered" evidence="1">
    <location>
        <begin position="69"/>
        <end position="92"/>
    </location>
</feature>
<dbReference type="Gene3D" id="3.40.50.1100">
    <property type="match status" value="1"/>
</dbReference>